<protein>
    <recommendedName>
        <fullName evidence="3">HTH psq-type domain-containing protein</fullName>
    </recommendedName>
</protein>
<dbReference type="Proteomes" id="UP001516400">
    <property type="component" value="Unassembled WGS sequence"/>
</dbReference>
<comment type="caution">
    <text evidence="1">The sequence shown here is derived from an EMBL/GenBank/DDBJ whole genome shotgun (WGS) entry which is preliminary data.</text>
</comment>
<sequence length="104" mass="11869">MVRNYKRKTDRASYTMEQINLAFKTIKLGSSIRRAALENGIVPRTLENYWKKHNLTSVRQNNAAELADATPVENDIAQTRPESVGLSDLPISPPLHLFWLLLLH</sequence>
<keyword evidence="2" id="KW-1185">Reference proteome</keyword>
<proteinExistence type="predicted"/>
<organism evidence="1 2">
    <name type="scientific">Cryptolaemus montrouzieri</name>
    <dbReference type="NCBI Taxonomy" id="559131"/>
    <lineage>
        <taxon>Eukaryota</taxon>
        <taxon>Metazoa</taxon>
        <taxon>Ecdysozoa</taxon>
        <taxon>Arthropoda</taxon>
        <taxon>Hexapoda</taxon>
        <taxon>Insecta</taxon>
        <taxon>Pterygota</taxon>
        <taxon>Neoptera</taxon>
        <taxon>Endopterygota</taxon>
        <taxon>Coleoptera</taxon>
        <taxon>Polyphaga</taxon>
        <taxon>Cucujiformia</taxon>
        <taxon>Coccinelloidea</taxon>
        <taxon>Coccinellidae</taxon>
        <taxon>Scymninae</taxon>
        <taxon>Scymnini</taxon>
        <taxon>Cryptolaemus</taxon>
    </lineage>
</organism>
<name>A0ABD2NEB2_9CUCU</name>
<dbReference type="AlphaFoldDB" id="A0ABD2NEB2"/>
<evidence type="ECO:0000313" key="2">
    <source>
        <dbReference type="Proteomes" id="UP001516400"/>
    </source>
</evidence>
<evidence type="ECO:0000313" key="1">
    <source>
        <dbReference type="EMBL" id="KAL3277021.1"/>
    </source>
</evidence>
<evidence type="ECO:0008006" key="3">
    <source>
        <dbReference type="Google" id="ProtNLM"/>
    </source>
</evidence>
<accession>A0ABD2NEB2</accession>
<dbReference type="EMBL" id="JABFTP020000103">
    <property type="protein sequence ID" value="KAL3277021.1"/>
    <property type="molecule type" value="Genomic_DNA"/>
</dbReference>
<gene>
    <name evidence="1" type="ORF">HHI36_012383</name>
</gene>
<reference evidence="1 2" key="1">
    <citation type="journal article" date="2021" name="BMC Biol.">
        <title>Horizontally acquired antibacterial genes associated with adaptive radiation of ladybird beetles.</title>
        <authorList>
            <person name="Li H.S."/>
            <person name="Tang X.F."/>
            <person name="Huang Y.H."/>
            <person name="Xu Z.Y."/>
            <person name="Chen M.L."/>
            <person name="Du X.Y."/>
            <person name="Qiu B.Y."/>
            <person name="Chen P.T."/>
            <person name="Zhang W."/>
            <person name="Slipinski A."/>
            <person name="Escalona H.E."/>
            <person name="Waterhouse R.M."/>
            <person name="Zwick A."/>
            <person name="Pang H."/>
        </authorList>
    </citation>
    <scope>NUCLEOTIDE SEQUENCE [LARGE SCALE GENOMIC DNA]</scope>
    <source>
        <strain evidence="1">SYSU2018</strain>
    </source>
</reference>